<gene>
    <name evidence="2" type="ORF">MUB46_05080</name>
</gene>
<dbReference type="AlphaFoldDB" id="A0AAW5QUQ7"/>
<protein>
    <recommendedName>
        <fullName evidence="4">Molecular chaperone DnaJ</fullName>
    </recommendedName>
</protein>
<dbReference type="RefSeq" id="WP_261614797.1">
    <property type="nucleotide sequence ID" value="NZ_JALIDZ010000002.1"/>
</dbReference>
<evidence type="ECO:0000313" key="3">
    <source>
        <dbReference type="Proteomes" id="UP001320898"/>
    </source>
</evidence>
<evidence type="ECO:0008006" key="4">
    <source>
        <dbReference type="Google" id="ProtNLM"/>
    </source>
</evidence>
<name>A0AAW5QUQ7_9HYPH</name>
<reference evidence="2 3" key="1">
    <citation type="submission" date="2022-04" db="EMBL/GenBank/DDBJ databases">
        <authorList>
            <person name="Ye Y.-Q."/>
            <person name="Du Z.-J."/>
        </authorList>
    </citation>
    <scope>NUCLEOTIDE SEQUENCE [LARGE SCALE GENOMIC DNA]</scope>
    <source>
        <strain evidence="2 3">A6E488</strain>
    </source>
</reference>
<evidence type="ECO:0000256" key="1">
    <source>
        <dbReference type="SAM" id="MobiDB-lite"/>
    </source>
</evidence>
<comment type="caution">
    <text evidence="2">The sequence shown here is derived from an EMBL/GenBank/DDBJ whole genome shotgun (WGS) entry which is preliminary data.</text>
</comment>
<organism evidence="2 3">
    <name type="scientific">Microbaculum marinisediminis</name>
    <dbReference type="NCBI Taxonomy" id="2931392"/>
    <lineage>
        <taxon>Bacteria</taxon>
        <taxon>Pseudomonadati</taxon>
        <taxon>Pseudomonadota</taxon>
        <taxon>Alphaproteobacteria</taxon>
        <taxon>Hyphomicrobiales</taxon>
        <taxon>Tepidamorphaceae</taxon>
        <taxon>Microbaculum</taxon>
    </lineage>
</organism>
<feature type="region of interest" description="Disordered" evidence="1">
    <location>
        <begin position="14"/>
        <end position="71"/>
    </location>
</feature>
<dbReference type="Proteomes" id="UP001320898">
    <property type="component" value="Unassembled WGS sequence"/>
</dbReference>
<keyword evidence="3" id="KW-1185">Reference proteome</keyword>
<feature type="compositionally biased region" description="Basic and acidic residues" evidence="1">
    <location>
        <begin position="18"/>
        <end position="28"/>
    </location>
</feature>
<proteinExistence type="predicted"/>
<evidence type="ECO:0000313" key="2">
    <source>
        <dbReference type="EMBL" id="MCT8971229.1"/>
    </source>
</evidence>
<dbReference type="EMBL" id="JALIDZ010000002">
    <property type="protein sequence ID" value="MCT8971229.1"/>
    <property type="molecule type" value="Genomic_DNA"/>
</dbReference>
<accession>A0AAW5QUQ7</accession>
<sequence>MDCPVCEGTGVVVLDQEDAARSDSDGREPSVACRSCGGSGIRSATGEAPDAGRSEDPSPGRNMGPATPEDELYTTRQLLVFTLRYSRVFPPEATEGWIDGLIALDAIAPEAGRAILAELREGYDWAKARHRPDGADAPGAAMAGAAAADGVPAGAGLAGGGVAAAALADGGVGLAFRRETGEIERHLDRLDTLLIETIAHLDAEAD</sequence>